<keyword evidence="1" id="KW-0732">Signal</keyword>
<evidence type="ECO:0000313" key="3">
    <source>
        <dbReference type="Proteomes" id="UP000465305"/>
    </source>
</evidence>
<dbReference type="Proteomes" id="UP000465305">
    <property type="component" value="Unassembled WGS sequence"/>
</dbReference>
<comment type="caution">
    <text evidence="2">The sequence shown here is derived from an EMBL/GenBank/DDBJ whole genome shotgun (WGS) entry which is preliminary data.</text>
</comment>
<dbReference type="AlphaFoldDB" id="A0A7I9YFP8"/>
<proteinExistence type="predicted"/>
<feature type="chain" id="PRO_5029593823" description="Lipoprotein" evidence="1">
    <location>
        <begin position="24"/>
        <end position="173"/>
    </location>
</feature>
<reference evidence="2 3" key="1">
    <citation type="journal article" date="2019" name="Emerg. Microbes Infect.">
        <title>Comprehensive subspecies identification of 175 nontuberculous mycobacteria species based on 7547 genomic profiles.</title>
        <authorList>
            <person name="Matsumoto Y."/>
            <person name="Kinjo T."/>
            <person name="Motooka D."/>
            <person name="Nabeya D."/>
            <person name="Jung N."/>
            <person name="Uechi K."/>
            <person name="Horii T."/>
            <person name="Iida T."/>
            <person name="Fujita J."/>
            <person name="Nakamura S."/>
        </authorList>
    </citation>
    <scope>NUCLEOTIDE SEQUENCE [LARGE SCALE GENOMIC DNA]</scope>
    <source>
        <strain evidence="2 3">JCM 30723</strain>
    </source>
</reference>
<organism evidence="2 3">
    <name type="scientific">Mycolicibacter algericus</name>
    <name type="common">Mycobacterium algericum</name>
    <dbReference type="NCBI Taxonomy" id="1288388"/>
    <lineage>
        <taxon>Bacteria</taxon>
        <taxon>Bacillati</taxon>
        <taxon>Actinomycetota</taxon>
        <taxon>Actinomycetes</taxon>
        <taxon>Mycobacteriales</taxon>
        <taxon>Mycobacteriaceae</taxon>
        <taxon>Mycolicibacter</taxon>
    </lineage>
</organism>
<gene>
    <name evidence="2" type="ORF">MALGJ_40280</name>
</gene>
<dbReference type="PROSITE" id="PS51257">
    <property type="entry name" value="PROKAR_LIPOPROTEIN"/>
    <property type="match status" value="1"/>
</dbReference>
<evidence type="ECO:0000313" key="2">
    <source>
        <dbReference type="EMBL" id="GFG87352.1"/>
    </source>
</evidence>
<name>A0A7I9YFP8_MYCAL</name>
<accession>A0A7I9YFP8</accession>
<sequence length="173" mass="18359">MIRRLGALGTLVVALLAGCPAKAPWAPSLPPAFGARVTNGKLQIWTGSPCVGVTRIALYFGPGTAELTLTSPEGVDIERLTLGGPYPVGMTESQPLPADFEWRNEKTMGFSTYGGSSRWGTSTDLTEVIEGSGTHPEDTFWFQDVGWLNPAQVAAQDGRTFLATCTADPAKKS</sequence>
<dbReference type="EMBL" id="BLKY01000001">
    <property type="protein sequence ID" value="GFG87352.1"/>
    <property type="molecule type" value="Genomic_DNA"/>
</dbReference>
<evidence type="ECO:0000256" key="1">
    <source>
        <dbReference type="SAM" id="SignalP"/>
    </source>
</evidence>
<dbReference type="RefSeq" id="WP_013827006.1">
    <property type="nucleotide sequence ID" value="NZ_BLKY01000001.1"/>
</dbReference>
<feature type="signal peptide" evidence="1">
    <location>
        <begin position="1"/>
        <end position="23"/>
    </location>
</feature>
<protein>
    <recommendedName>
        <fullName evidence="4">Lipoprotein</fullName>
    </recommendedName>
</protein>
<evidence type="ECO:0008006" key="4">
    <source>
        <dbReference type="Google" id="ProtNLM"/>
    </source>
</evidence>